<comment type="subcellular location">
    <subcellularLocation>
        <location evidence="1">Membrane</location>
        <topology evidence="1">Multi-pass membrane protein</topology>
    </subcellularLocation>
</comment>
<evidence type="ECO:0000259" key="6">
    <source>
        <dbReference type="Pfam" id="PF05154"/>
    </source>
</evidence>
<keyword evidence="3 5" id="KW-1133">Transmembrane helix</keyword>
<dbReference type="GO" id="GO:0016020">
    <property type="term" value="C:membrane"/>
    <property type="evidence" value="ECO:0007669"/>
    <property type="project" value="UniProtKB-SubCell"/>
</dbReference>
<dbReference type="AlphaFoldDB" id="A0A418Y4F1"/>
<keyword evidence="2 5" id="KW-0812">Transmembrane</keyword>
<keyword evidence="8" id="KW-1185">Reference proteome</keyword>
<feature type="transmembrane region" description="Helical" evidence="5">
    <location>
        <begin position="103"/>
        <end position="128"/>
    </location>
</feature>
<reference evidence="7 8" key="1">
    <citation type="submission" date="2018-09" db="EMBL/GenBank/DDBJ databases">
        <authorList>
            <person name="Zhu H."/>
        </authorList>
    </citation>
    <scope>NUCLEOTIDE SEQUENCE [LARGE SCALE GENOMIC DNA]</scope>
    <source>
        <strain evidence="7 8">K1S02-61</strain>
    </source>
</reference>
<dbReference type="RefSeq" id="WP_119810316.1">
    <property type="nucleotide sequence ID" value="NZ_QYUP01000081.1"/>
</dbReference>
<feature type="domain" description="TM2" evidence="6">
    <location>
        <begin position="5"/>
        <end position="47"/>
    </location>
</feature>
<gene>
    <name evidence="7" type="ORF">D3872_08200</name>
</gene>
<sequence length="138" mass="14823">MNKPHKNKTIATFLAMLLGGFGVHRFYLRGSLDRLGLLHLTSVPIAGMVYGLAPEADWFFKALPIVTSYCVGFIEALVIGLTPDEKFDAKFNAGSGQTSSSSWILAVLLVATMMFGAVTLIGTIARVFDLLYTGGAYG</sequence>
<feature type="transmembrane region" description="Helical" evidence="5">
    <location>
        <begin position="35"/>
        <end position="53"/>
    </location>
</feature>
<dbReference type="Pfam" id="PF05154">
    <property type="entry name" value="TM2"/>
    <property type="match status" value="1"/>
</dbReference>
<protein>
    <submittedName>
        <fullName evidence="7">TM2 domain-containing protein</fullName>
    </submittedName>
</protein>
<evidence type="ECO:0000256" key="2">
    <source>
        <dbReference type="ARBA" id="ARBA00022692"/>
    </source>
</evidence>
<feature type="transmembrane region" description="Helical" evidence="5">
    <location>
        <begin position="65"/>
        <end position="83"/>
    </location>
</feature>
<dbReference type="EMBL" id="QYUP01000081">
    <property type="protein sequence ID" value="RJG20593.1"/>
    <property type="molecule type" value="Genomic_DNA"/>
</dbReference>
<evidence type="ECO:0000256" key="1">
    <source>
        <dbReference type="ARBA" id="ARBA00004141"/>
    </source>
</evidence>
<evidence type="ECO:0000313" key="7">
    <source>
        <dbReference type="EMBL" id="RJG20593.1"/>
    </source>
</evidence>
<name>A0A418Y4F1_9BURK</name>
<evidence type="ECO:0000256" key="4">
    <source>
        <dbReference type="ARBA" id="ARBA00023136"/>
    </source>
</evidence>
<evidence type="ECO:0000313" key="8">
    <source>
        <dbReference type="Proteomes" id="UP000284006"/>
    </source>
</evidence>
<dbReference type="OrthoDB" id="8702870at2"/>
<evidence type="ECO:0000256" key="5">
    <source>
        <dbReference type="SAM" id="Phobius"/>
    </source>
</evidence>
<organism evidence="7 8">
    <name type="scientific">Massilia cavernae</name>
    <dbReference type="NCBI Taxonomy" id="2320864"/>
    <lineage>
        <taxon>Bacteria</taxon>
        <taxon>Pseudomonadati</taxon>
        <taxon>Pseudomonadota</taxon>
        <taxon>Betaproteobacteria</taxon>
        <taxon>Burkholderiales</taxon>
        <taxon>Oxalobacteraceae</taxon>
        <taxon>Telluria group</taxon>
        <taxon>Massilia</taxon>
    </lineage>
</organism>
<dbReference type="Proteomes" id="UP000284006">
    <property type="component" value="Unassembled WGS sequence"/>
</dbReference>
<comment type="caution">
    <text evidence="7">The sequence shown here is derived from an EMBL/GenBank/DDBJ whole genome shotgun (WGS) entry which is preliminary data.</text>
</comment>
<proteinExistence type="predicted"/>
<accession>A0A418Y4F1</accession>
<dbReference type="InterPro" id="IPR007829">
    <property type="entry name" value="TM2"/>
</dbReference>
<evidence type="ECO:0000256" key="3">
    <source>
        <dbReference type="ARBA" id="ARBA00022989"/>
    </source>
</evidence>
<keyword evidence="4 5" id="KW-0472">Membrane</keyword>